<comment type="catalytic activity">
    <reaction evidence="10 11">
        <text>shikimate + ATP = 3-phosphoshikimate + ADP + H(+)</text>
        <dbReference type="Rhea" id="RHEA:13121"/>
        <dbReference type="ChEBI" id="CHEBI:15378"/>
        <dbReference type="ChEBI" id="CHEBI:30616"/>
        <dbReference type="ChEBI" id="CHEBI:36208"/>
        <dbReference type="ChEBI" id="CHEBI:145989"/>
        <dbReference type="ChEBI" id="CHEBI:456216"/>
        <dbReference type="EC" id="2.7.1.71"/>
    </reaction>
</comment>
<comment type="pathway">
    <text evidence="1 11">Metabolic intermediate biosynthesis; chorismate biosynthesis; chorismate from D-erythrose 4-phosphate and phosphoenolpyruvate: step 5/7.</text>
</comment>
<comment type="caution">
    <text evidence="11">Lacks conserved residue(s) required for the propagation of feature annotation.</text>
</comment>
<keyword evidence="6 11" id="KW-0547">Nucleotide-binding</keyword>
<reference evidence="12 13" key="1">
    <citation type="submission" date="2019-08" db="EMBL/GenBank/DDBJ databases">
        <title>In-depth cultivation of the pig gut microbiome towards novel bacterial diversity and tailored functional studies.</title>
        <authorList>
            <person name="Wylensek D."/>
            <person name="Hitch T.C.A."/>
            <person name="Clavel T."/>
        </authorList>
    </citation>
    <scope>NUCLEOTIDE SEQUENCE [LARGE SCALE GENOMIC DNA]</scope>
    <source>
        <strain evidence="12 13">WCA-693-APC-5D-A</strain>
    </source>
</reference>
<feature type="binding site" evidence="11">
    <location>
        <position position="15"/>
    </location>
    <ligand>
        <name>Mg(2+)</name>
        <dbReference type="ChEBI" id="CHEBI:18420"/>
    </ligand>
</feature>
<evidence type="ECO:0000256" key="3">
    <source>
        <dbReference type="ARBA" id="ARBA00012154"/>
    </source>
</evidence>
<evidence type="ECO:0000256" key="8">
    <source>
        <dbReference type="ARBA" id="ARBA00022840"/>
    </source>
</evidence>
<dbReference type="GO" id="GO:0008652">
    <property type="term" value="P:amino acid biosynthetic process"/>
    <property type="evidence" value="ECO:0007669"/>
    <property type="project" value="UniProtKB-KW"/>
</dbReference>
<dbReference type="RefSeq" id="WP_154407484.1">
    <property type="nucleotide sequence ID" value="NZ_JAQXJM010000071.1"/>
</dbReference>
<dbReference type="Gene3D" id="3.40.50.300">
    <property type="entry name" value="P-loop containing nucleotide triphosphate hydrolases"/>
    <property type="match status" value="1"/>
</dbReference>
<dbReference type="GO" id="GO:0004765">
    <property type="term" value="F:shikimate kinase activity"/>
    <property type="evidence" value="ECO:0007669"/>
    <property type="project" value="UniProtKB-UniRule"/>
</dbReference>
<feature type="binding site" evidence="11">
    <location>
        <position position="142"/>
    </location>
    <ligand>
        <name>substrate</name>
    </ligand>
</feature>
<evidence type="ECO:0000256" key="1">
    <source>
        <dbReference type="ARBA" id="ARBA00004842"/>
    </source>
</evidence>
<keyword evidence="5 11" id="KW-0808">Transferase</keyword>
<dbReference type="PRINTS" id="PR01100">
    <property type="entry name" value="SHIKIMTKNASE"/>
</dbReference>
<dbReference type="InterPro" id="IPR031322">
    <property type="entry name" value="Shikimate/glucono_kinase"/>
</dbReference>
<comment type="subcellular location">
    <subcellularLocation>
        <location evidence="11">Cytoplasm</location>
    </subcellularLocation>
</comment>
<dbReference type="PANTHER" id="PTHR21087">
    <property type="entry name" value="SHIKIMATE KINASE"/>
    <property type="match status" value="1"/>
</dbReference>
<evidence type="ECO:0000256" key="7">
    <source>
        <dbReference type="ARBA" id="ARBA00022777"/>
    </source>
</evidence>
<evidence type="ECO:0000256" key="10">
    <source>
        <dbReference type="ARBA" id="ARBA00048567"/>
    </source>
</evidence>
<gene>
    <name evidence="11" type="primary">aroK</name>
    <name evidence="12" type="ORF">FYJ84_09980</name>
</gene>
<sequence length="174" mass="19439">MKNVVLIGFMGTGKSSCGKAAAQQLGYRFVDLDKEIEDKYGMTIPEMFRKYGEAYFREREKEMVRYWAAQKNTVISTGGGTVKDAENVAMLKANGKIVCLTADVDTLLARTERQGKRPVLDARAAELGGDRRKAIQSLIDERQPMYDQADCTVDTGELSPLQVAVKLAEYIRKF</sequence>
<dbReference type="GO" id="GO:0009073">
    <property type="term" value="P:aromatic amino acid family biosynthetic process"/>
    <property type="evidence" value="ECO:0007669"/>
    <property type="project" value="UniProtKB-KW"/>
</dbReference>
<dbReference type="EC" id="2.7.1.71" evidence="3 11"/>
<accession>A0A6I2UJW0</accession>
<keyword evidence="11" id="KW-0479">Metal-binding</keyword>
<dbReference type="HAMAP" id="MF_00109">
    <property type="entry name" value="Shikimate_kinase"/>
    <property type="match status" value="1"/>
</dbReference>
<dbReference type="UniPathway" id="UPA00053">
    <property type="reaction ID" value="UER00088"/>
</dbReference>
<keyword evidence="11" id="KW-0460">Magnesium</keyword>
<dbReference type="GO" id="GO:0009423">
    <property type="term" value="P:chorismate biosynthetic process"/>
    <property type="evidence" value="ECO:0007669"/>
    <property type="project" value="UniProtKB-UniRule"/>
</dbReference>
<evidence type="ECO:0000313" key="12">
    <source>
        <dbReference type="EMBL" id="MSU09312.1"/>
    </source>
</evidence>
<feature type="binding site" evidence="11">
    <location>
        <position position="57"/>
    </location>
    <ligand>
        <name>substrate</name>
    </ligand>
</feature>
<evidence type="ECO:0000256" key="2">
    <source>
        <dbReference type="ARBA" id="ARBA00006997"/>
    </source>
</evidence>
<feature type="binding site" evidence="11">
    <location>
        <position position="79"/>
    </location>
    <ligand>
        <name>substrate</name>
    </ligand>
</feature>
<comment type="caution">
    <text evidence="12">The sequence shown here is derived from an EMBL/GenBank/DDBJ whole genome shotgun (WGS) entry which is preliminary data.</text>
</comment>
<feature type="binding site" evidence="11">
    <location>
        <position position="117"/>
    </location>
    <ligand>
        <name>ATP</name>
        <dbReference type="ChEBI" id="CHEBI:30616"/>
    </ligand>
</feature>
<dbReference type="Pfam" id="PF01202">
    <property type="entry name" value="SKI"/>
    <property type="match status" value="1"/>
</dbReference>
<keyword evidence="7 11" id="KW-0418">Kinase</keyword>
<name>A0A6I2UJW0_9FIRM</name>
<keyword evidence="9 11" id="KW-0057">Aromatic amino acid biosynthesis</keyword>
<dbReference type="EMBL" id="VUNR01000020">
    <property type="protein sequence ID" value="MSU09312.1"/>
    <property type="molecule type" value="Genomic_DNA"/>
</dbReference>
<dbReference type="AlphaFoldDB" id="A0A6I2UJW0"/>
<protein>
    <recommendedName>
        <fullName evidence="3 11">Shikimate kinase</fullName>
        <shortName evidence="11">SK</shortName>
        <ecNumber evidence="3 11">2.7.1.71</ecNumber>
    </recommendedName>
</protein>
<comment type="similarity">
    <text evidence="2 11">Belongs to the shikimate kinase family.</text>
</comment>
<dbReference type="InterPro" id="IPR000623">
    <property type="entry name" value="Shikimate_kinase/TSH1"/>
</dbReference>
<evidence type="ECO:0000313" key="13">
    <source>
        <dbReference type="Proteomes" id="UP000433181"/>
    </source>
</evidence>
<dbReference type="Proteomes" id="UP000433181">
    <property type="component" value="Unassembled WGS sequence"/>
</dbReference>
<dbReference type="SUPFAM" id="SSF52540">
    <property type="entry name" value="P-loop containing nucleoside triphosphate hydrolases"/>
    <property type="match status" value="1"/>
</dbReference>
<keyword evidence="4 11" id="KW-0028">Amino-acid biosynthesis</keyword>
<dbReference type="GO" id="GO:0000287">
    <property type="term" value="F:magnesium ion binding"/>
    <property type="evidence" value="ECO:0007669"/>
    <property type="project" value="UniProtKB-UniRule"/>
</dbReference>
<feature type="binding site" evidence="11">
    <location>
        <begin position="11"/>
        <end position="16"/>
    </location>
    <ligand>
        <name>ATP</name>
        <dbReference type="ChEBI" id="CHEBI:30616"/>
    </ligand>
</feature>
<evidence type="ECO:0000256" key="6">
    <source>
        <dbReference type="ARBA" id="ARBA00022741"/>
    </source>
</evidence>
<dbReference type="GO" id="GO:0005524">
    <property type="term" value="F:ATP binding"/>
    <property type="evidence" value="ECO:0007669"/>
    <property type="project" value="UniProtKB-UniRule"/>
</dbReference>
<dbReference type="PANTHER" id="PTHR21087:SF16">
    <property type="entry name" value="SHIKIMATE KINASE 1, CHLOROPLASTIC"/>
    <property type="match status" value="1"/>
</dbReference>
<feature type="binding site" evidence="11">
    <location>
        <position position="33"/>
    </location>
    <ligand>
        <name>substrate</name>
    </ligand>
</feature>
<evidence type="ECO:0000256" key="9">
    <source>
        <dbReference type="ARBA" id="ARBA00023141"/>
    </source>
</evidence>
<evidence type="ECO:0000256" key="5">
    <source>
        <dbReference type="ARBA" id="ARBA00022679"/>
    </source>
</evidence>
<comment type="function">
    <text evidence="11">Catalyzes the specific phosphorylation of the 3-hydroxyl group of shikimic acid using ATP as a cosubstrate.</text>
</comment>
<proteinExistence type="inferred from homology"/>
<evidence type="ECO:0000256" key="11">
    <source>
        <dbReference type="HAMAP-Rule" id="MF_00109"/>
    </source>
</evidence>
<organism evidence="12 13">
    <name type="scientific">Anaerovibrio slackiae</name>
    <dbReference type="NCBI Taxonomy" id="2652309"/>
    <lineage>
        <taxon>Bacteria</taxon>
        <taxon>Bacillati</taxon>
        <taxon>Bacillota</taxon>
        <taxon>Negativicutes</taxon>
        <taxon>Selenomonadales</taxon>
        <taxon>Selenomonadaceae</taxon>
        <taxon>Anaerovibrio</taxon>
    </lineage>
</organism>
<dbReference type="PROSITE" id="PS01128">
    <property type="entry name" value="SHIKIMATE_KINASE"/>
    <property type="match status" value="1"/>
</dbReference>
<keyword evidence="8 11" id="KW-0067">ATP-binding</keyword>
<comment type="subunit">
    <text evidence="11">Monomer.</text>
</comment>
<dbReference type="InterPro" id="IPR023000">
    <property type="entry name" value="Shikimate_kinase_CS"/>
</dbReference>
<dbReference type="CDD" id="cd00464">
    <property type="entry name" value="SK"/>
    <property type="match status" value="1"/>
</dbReference>
<keyword evidence="13" id="KW-1185">Reference proteome</keyword>
<evidence type="ECO:0000256" key="4">
    <source>
        <dbReference type="ARBA" id="ARBA00022605"/>
    </source>
</evidence>
<dbReference type="GO" id="GO:0005829">
    <property type="term" value="C:cytosol"/>
    <property type="evidence" value="ECO:0007669"/>
    <property type="project" value="TreeGrafter"/>
</dbReference>
<dbReference type="GeneID" id="96779253"/>
<keyword evidence="11" id="KW-0963">Cytoplasm</keyword>
<comment type="cofactor">
    <cofactor evidence="11">
        <name>Mg(2+)</name>
        <dbReference type="ChEBI" id="CHEBI:18420"/>
    </cofactor>
    <text evidence="11">Binds 1 Mg(2+) ion per subunit.</text>
</comment>
<dbReference type="InterPro" id="IPR027417">
    <property type="entry name" value="P-loop_NTPase"/>
</dbReference>